<dbReference type="Proteomes" id="UP001652622">
    <property type="component" value="Unplaced"/>
</dbReference>
<keyword evidence="2" id="KW-0472">Membrane</keyword>
<feature type="region of interest" description="Disordered" evidence="1">
    <location>
        <begin position="53"/>
        <end position="152"/>
    </location>
</feature>
<proteinExistence type="predicted"/>
<dbReference type="GeneID" id="117656147"/>
<evidence type="ECO:0000256" key="1">
    <source>
        <dbReference type="SAM" id="MobiDB-lite"/>
    </source>
</evidence>
<evidence type="ECO:0000313" key="4">
    <source>
        <dbReference type="RefSeq" id="XP_060539602.1"/>
    </source>
</evidence>
<reference evidence="4" key="1">
    <citation type="submission" date="2025-08" db="UniProtKB">
        <authorList>
            <consortium name="RefSeq"/>
        </authorList>
    </citation>
    <scope>IDENTIFICATION</scope>
    <source>
        <tissue evidence="4">Blood</tissue>
    </source>
</reference>
<keyword evidence="3" id="KW-1185">Reference proteome</keyword>
<dbReference type="RefSeq" id="XP_060539602.1">
    <property type="nucleotide sequence ID" value="XM_060683619.1"/>
</dbReference>
<name>A0ABM3YU05_PANGU</name>
<feature type="compositionally biased region" description="Polar residues" evidence="1">
    <location>
        <begin position="138"/>
        <end position="152"/>
    </location>
</feature>
<feature type="compositionally biased region" description="Polar residues" evidence="1">
    <location>
        <begin position="75"/>
        <end position="94"/>
    </location>
</feature>
<organism evidence="3 4">
    <name type="scientific">Pantherophis guttatus</name>
    <name type="common">Corn snake</name>
    <name type="synonym">Elaphe guttata</name>
    <dbReference type="NCBI Taxonomy" id="94885"/>
    <lineage>
        <taxon>Eukaryota</taxon>
        <taxon>Metazoa</taxon>
        <taxon>Chordata</taxon>
        <taxon>Craniata</taxon>
        <taxon>Vertebrata</taxon>
        <taxon>Euteleostomi</taxon>
        <taxon>Lepidosauria</taxon>
        <taxon>Squamata</taxon>
        <taxon>Bifurcata</taxon>
        <taxon>Unidentata</taxon>
        <taxon>Episquamata</taxon>
        <taxon>Toxicofera</taxon>
        <taxon>Serpentes</taxon>
        <taxon>Colubroidea</taxon>
        <taxon>Colubridae</taxon>
        <taxon>Colubrinae</taxon>
        <taxon>Pantherophis</taxon>
    </lineage>
</organism>
<keyword evidence="2" id="KW-1133">Transmembrane helix</keyword>
<evidence type="ECO:0000313" key="3">
    <source>
        <dbReference type="Proteomes" id="UP001652622"/>
    </source>
</evidence>
<evidence type="ECO:0000256" key="2">
    <source>
        <dbReference type="SAM" id="Phobius"/>
    </source>
</evidence>
<feature type="transmembrane region" description="Helical" evidence="2">
    <location>
        <begin position="6"/>
        <end position="25"/>
    </location>
</feature>
<keyword evidence="2" id="KW-0812">Transmembrane</keyword>
<protein>
    <submittedName>
        <fullName evidence="4">Uncharacterized protein LOC117656147 isoform X4</fullName>
    </submittedName>
</protein>
<accession>A0ABM3YU05</accession>
<feature type="compositionally biased region" description="Polar residues" evidence="1">
    <location>
        <begin position="118"/>
        <end position="130"/>
    </location>
</feature>
<gene>
    <name evidence="4" type="primary">LOC117656147</name>
</gene>
<sequence length="174" mass="19093">MTSASSFSLSFTVIFLVGWTIVSFCMKAAKNERITCEQGNRRGLLVSREVHGSSSTYSPFLGHRAADCTDDSTTKKTPGPSSIRQGSALKTTRTTSEKSRGLHQLHQQSTPVKVEETVSPQDNNGTSDSEAQADPMNSIPTASTYPHPSTEITKNNKIFDFRMVTFGQREDLRS</sequence>